<dbReference type="InterPro" id="IPR050554">
    <property type="entry name" value="Met_Synthase/Corrinoid"/>
</dbReference>
<dbReference type="Gene3D" id="1.10.288.10">
    <property type="entry name" value="Cobalamin-dependent Methionine Synthase, domain 2"/>
    <property type="match status" value="1"/>
</dbReference>
<reference evidence="3" key="2">
    <citation type="submission" date="2021-04" db="EMBL/GenBank/DDBJ databases">
        <authorList>
            <person name="Gilroy R."/>
        </authorList>
    </citation>
    <scope>NUCLEOTIDE SEQUENCE</scope>
    <source>
        <strain evidence="3">MalCec1-1739</strain>
    </source>
</reference>
<evidence type="ECO:0000259" key="2">
    <source>
        <dbReference type="PROSITE" id="PS50974"/>
    </source>
</evidence>
<dbReference type="GO" id="GO:0008705">
    <property type="term" value="F:methionine synthase activity"/>
    <property type="evidence" value="ECO:0007669"/>
    <property type="project" value="InterPro"/>
</dbReference>
<name>A0A9D2UJ43_9BACT</name>
<organism evidence="3 4">
    <name type="scientific">Candidatus Avibacteroides avistercoris</name>
    <dbReference type="NCBI Taxonomy" id="2840690"/>
    <lineage>
        <taxon>Bacteria</taxon>
        <taxon>Pseudomonadati</taxon>
        <taxon>Bacteroidota</taxon>
        <taxon>Bacteroidia</taxon>
        <taxon>Bacteroidales</taxon>
        <taxon>Bacteroidaceae</taxon>
        <taxon>Bacteroidaceae incertae sedis</taxon>
        <taxon>Candidatus Avibacteroides</taxon>
    </lineage>
</organism>
<dbReference type="PANTHER" id="PTHR45833">
    <property type="entry name" value="METHIONINE SYNTHASE"/>
    <property type="match status" value="1"/>
</dbReference>
<evidence type="ECO:0000313" key="3">
    <source>
        <dbReference type="EMBL" id="HJD53455.1"/>
    </source>
</evidence>
<accession>A0A9D2UJ43</accession>
<gene>
    <name evidence="3" type="ORF">IAA93_07015</name>
</gene>
<protein>
    <submittedName>
        <fullName evidence="3">5-methyltetrahydrofolate--homocysteine methyltransferase</fullName>
    </submittedName>
</protein>
<dbReference type="Proteomes" id="UP000787625">
    <property type="component" value="Unassembled WGS sequence"/>
</dbReference>
<evidence type="ECO:0000256" key="1">
    <source>
        <dbReference type="PROSITE-ProRule" id="PRU00346"/>
    </source>
</evidence>
<dbReference type="Gene3D" id="3.10.196.10">
    <property type="entry name" value="Vitamin B12-dependent methionine synthase, activation domain"/>
    <property type="match status" value="1"/>
</dbReference>
<dbReference type="AlphaFoldDB" id="A0A9D2UJ43"/>
<dbReference type="EMBL" id="DWUP01000163">
    <property type="protein sequence ID" value="HJD53455.1"/>
    <property type="molecule type" value="Genomic_DNA"/>
</dbReference>
<keyword evidence="1" id="KW-0808">Transferase</keyword>
<dbReference type="InterPro" id="IPR037010">
    <property type="entry name" value="VitB12-dep_Met_synth_activ_sf"/>
</dbReference>
<dbReference type="GO" id="GO:0032259">
    <property type="term" value="P:methylation"/>
    <property type="evidence" value="ECO:0007669"/>
    <property type="project" value="UniProtKB-KW"/>
</dbReference>
<dbReference type="PROSITE" id="PS50974">
    <property type="entry name" value="ADOMET_ACTIVATION"/>
    <property type="match status" value="1"/>
</dbReference>
<dbReference type="Pfam" id="PF02965">
    <property type="entry name" value="Met_synt_B12"/>
    <property type="match status" value="1"/>
</dbReference>
<proteinExistence type="predicted"/>
<sequence length="303" mass="33576">MPQAIKTETFDYVFDDVKDYINWIYFFHSWQFPPAYAAIADLGTGDEARGRWLASLPEGDAERGKAAITLYDEAMRVIADDGGRSRVRFRYALYAANSDGDDIVLRDGRRIPFLRQQLPGKDGYCLCLADYLSPAGSGTEDTLGVFAATIASGMGRDDADGDAYCHFMSQTLAERMVEAAVEKSHQRVRREGWGYAHGERLSRQELLAERYQGIRPAVGYPSIPDQSINFIIDELLDLGSVGIALTDNGAMSPAASVDGFMFANANSRYFNIGDITDEQLHDYAARRGIDTASVRKFLARCTI</sequence>
<dbReference type="GO" id="GO:0005829">
    <property type="term" value="C:cytosol"/>
    <property type="evidence" value="ECO:0007669"/>
    <property type="project" value="TreeGrafter"/>
</dbReference>
<comment type="caution">
    <text evidence="3">The sequence shown here is derived from an EMBL/GenBank/DDBJ whole genome shotgun (WGS) entry which is preliminary data.</text>
</comment>
<keyword evidence="1 3" id="KW-0489">Methyltransferase</keyword>
<reference evidence="3" key="1">
    <citation type="journal article" date="2021" name="PeerJ">
        <title>Extensive microbial diversity within the chicken gut microbiome revealed by metagenomics and culture.</title>
        <authorList>
            <person name="Gilroy R."/>
            <person name="Ravi A."/>
            <person name="Getino M."/>
            <person name="Pursley I."/>
            <person name="Horton D.L."/>
            <person name="Alikhan N.F."/>
            <person name="Baker D."/>
            <person name="Gharbi K."/>
            <person name="Hall N."/>
            <person name="Watson M."/>
            <person name="Adriaenssens E.M."/>
            <person name="Foster-Nyarko E."/>
            <person name="Jarju S."/>
            <person name="Secka A."/>
            <person name="Antonio M."/>
            <person name="Oren A."/>
            <person name="Chaudhuri R.R."/>
            <person name="La Ragione R."/>
            <person name="Hildebrand F."/>
            <person name="Pallen M.J."/>
        </authorList>
    </citation>
    <scope>NUCLEOTIDE SEQUENCE</scope>
    <source>
        <strain evidence="3">MalCec1-1739</strain>
    </source>
</reference>
<feature type="domain" description="AdoMet activation" evidence="2">
    <location>
        <begin position="1"/>
        <end position="303"/>
    </location>
</feature>
<evidence type="ECO:0000313" key="4">
    <source>
        <dbReference type="Proteomes" id="UP000787625"/>
    </source>
</evidence>
<dbReference type="InterPro" id="IPR004223">
    <property type="entry name" value="VitB12-dep_Met_synth_activ_dom"/>
</dbReference>
<dbReference type="SUPFAM" id="SSF56507">
    <property type="entry name" value="Methionine synthase activation domain-like"/>
    <property type="match status" value="1"/>
</dbReference>